<dbReference type="InterPro" id="IPR035906">
    <property type="entry name" value="MetI-like_sf"/>
</dbReference>
<feature type="transmembrane region" description="Helical" evidence="9">
    <location>
        <begin position="226"/>
        <end position="248"/>
    </location>
</feature>
<dbReference type="InterPro" id="IPR010065">
    <property type="entry name" value="AA_ABC_transptr_permease_3TM"/>
</dbReference>
<accession>A0A9X2PH00</accession>
<keyword evidence="6" id="KW-0029">Amino-acid transport</keyword>
<feature type="transmembrane region" description="Helical" evidence="9">
    <location>
        <begin position="35"/>
        <end position="54"/>
    </location>
</feature>
<dbReference type="GO" id="GO:0043190">
    <property type="term" value="C:ATP-binding cassette (ABC) transporter complex"/>
    <property type="evidence" value="ECO:0007669"/>
    <property type="project" value="InterPro"/>
</dbReference>
<comment type="similarity">
    <text evidence="2">Belongs to the binding-protein-dependent transport system permease family. HisMQ subfamily.</text>
</comment>
<dbReference type="Pfam" id="PF00528">
    <property type="entry name" value="BPD_transp_1"/>
    <property type="match status" value="1"/>
</dbReference>
<name>A0A9X2PH00_9HYPH</name>
<keyword evidence="8 9" id="KW-0472">Membrane</keyword>
<gene>
    <name evidence="12" type="ORF">NVS89_12795</name>
</gene>
<evidence type="ECO:0000256" key="3">
    <source>
        <dbReference type="ARBA" id="ARBA00022448"/>
    </source>
</evidence>
<evidence type="ECO:0000259" key="11">
    <source>
        <dbReference type="PROSITE" id="PS50928"/>
    </source>
</evidence>
<dbReference type="PROSITE" id="PS50928">
    <property type="entry name" value="ABC_TM1"/>
    <property type="match status" value="1"/>
</dbReference>
<dbReference type="PANTHER" id="PTHR30614">
    <property type="entry name" value="MEMBRANE COMPONENT OF AMINO ACID ABC TRANSPORTER"/>
    <property type="match status" value="1"/>
</dbReference>
<feature type="region of interest" description="Disordered" evidence="10">
    <location>
        <begin position="1"/>
        <end position="23"/>
    </location>
</feature>
<dbReference type="InterPro" id="IPR000515">
    <property type="entry name" value="MetI-like"/>
</dbReference>
<evidence type="ECO:0000256" key="8">
    <source>
        <dbReference type="ARBA" id="ARBA00023136"/>
    </source>
</evidence>
<feature type="domain" description="ABC transmembrane type-1" evidence="11">
    <location>
        <begin position="101"/>
        <end position="393"/>
    </location>
</feature>
<evidence type="ECO:0000256" key="4">
    <source>
        <dbReference type="ARBA" id="ARBA00022475"/>
    </source>
</evidence>
<keyword evidence="3 9" id="KW-0813">Transport</keyword>
<protein>
    <submittedName>
        <fullName evidence="12">ABC transporter permease subunit</fullName>
    </submittedName>
</protein>
<keyword evidence="7 9" id="KW-1133">Transmembrane helix</keyword>
<feature type="transmembrane region" description="Helical" evidence="9">
    <location>
        <begin position="105"/>
        <end position="125"/>
    </location>
</feature>
<keyword evidence="13" id="KW-1185">Reference proteome</keyword>
<dbReference type="RefSeq" id="WP_258733144.1">
    <property type="nucleotide sequence ID" value="NZ_JANTHZ010000005.1"/>
</dbReference>
<evidence type="ECO:0000256" key="7">
    <source>
        <dbReference type="ARBA" id="ARBA00022989"/>
    </source>
</evidence>
<evidence type="ECO:0000256" key="10">
    <source>
        <dbReference type="SAM" id="MobiDB-lite"/>
    </source>
</evidence>
<comment type="caution">
    <text evidence="12">The sequence shown here is derived from an EMBL/GenBank/DDBJ whole genome shotgun (WGS) entry which is preliminary data.</text>
</comment>
<keyword evidence="4" id="KW-1003">Cell membrane</keyword>
<evidence type="ECO:0000256" key="1">
    <source>
        <dbReference type="ARBA" id="ARBA00004429"/>
    </source>
</evidence>
<keyword evidence="5 9" id="KW-0812">Transmembrane</keyword>
<dbReference type="SUPFAM" id="SSF161098">
    <property type="entry name" value="MetI-like"/>
    <property type="match status" value="2"/>
</dbReference>
<feature type="transmembrane region" description="Helical" evidence="9">
    <location>
        <begin position="193"/>
        <end position="214"/>
    </location>
</feature>
<evidence type="ECO:0000256" key="9">
    <source>
        <dbReference type="RuleBase" id="RU363032"/>
    </source>
</evidence>
<dbReference type="EMBL" id="JANTHZ010000005">
    <property type="protein sequence ID" value="MCS0495978.1"/>
    <property type="molecule type" value="Genomic_DNA"/>
</dbReference>
<dbReference type="NCBIfam" id="TIGR01726">
    <property type="entry name" value="HEQRo_perm_3TM"/>
    <property type="match status" value="1"/>
</dbReference>
<dbReference type="PANTHER" id="PTHR30614:SF37">
    <property type="entry name" value="AMINO-ACID ABC TRANSPORTER PERMEASE PROTEIN YHDX-RELATED"/>
    <property type="match status" value="1"/>
</dbReference>
<reference evidence="12" key="1">
    <citation type="submission" date="2022-08" db="EMBL/GenBank/DDBJ databases">
        <authorList>
            <person name="Li F."/>
        </authorList>
    </citation>
    <scope>NUCLEOTIDE SEQUENCE</scope>
    <source>
        <strain evidence="12">MQZ15Z-1</strain>
    </source>
</reference>
<comment type="subcellular location">
    <subcellularLocation>
        <location evidence="1">Cell inner membrane</location>
        <topology evidence="1">Multi-pass membrane protein</topology>
    </subcellularLocation>
    <subcellularLocation>
        <location evidence="9">Cell membrane</location>
        <topology evidence="9">Multi-pass membrane protein</topology>
    </subcellularLocation>
</comment>
<evidence type="ECO:0000256" key="6">
    <source>
        <dbReference type="ARBA" id="ARBA00022970"/>
    </source>
</evidence>
<evidence type="ECO:0000313" key="12">
    <source>
        <dbReference type="EMBL" id="MCS0495978.1"/>
    </source>
</evidence>
<organism evidence="12 13">
    <name type="scientific">Ancylobacter mangrovi</name>
    <dbReference type="NCBI Taxonomy" id="2972472"/>
    <lineage>
        <taxon>Bacteria</taxon>
        <taxon>Pseudomonadati</taxon>
        <taxon>Pseudomonadota</taxon>
        <taxon>Alphaproteobacteria</taxon>
        <taxon>Hyphomicrobiales</taxon>
        <taxon>Xanthobacteraceae</taxon>
        <taxon>Ancylobacter</taxon>
    </lineage>
</organism>
<proteinExistence type="inferred from homology"/>
<dbReference type="Proteomes" id="UP001151088">
    <property type="component" value="Unassembled WGS sequence"/>
</dbReference>
<feature type="transmembrane region" description="Helical" evidence="9">
    <location>
        <begin position="268"/>
        <end position="290"/>
    </location>
</feature>
<dbReference type="InterPro" id="IPR043429">
    <property type="entry name" value="ArtM/GltK/GlnP/TcyL/YhdX-like"/>
</dbReference>
<feature type="transmembrane region" description="Helical" evidence="9">
    <location>
        <begin position="374"/>
        <end position="396"/>
    </location>
</feature>
<dbReference type="GO" id="GO:0006865">
    <property type="term" value="P:amino acid transport"/>
    <property type="evidence" value="ECO:0007669"/>
    <property type="project" value="UniProtKB-KW"/>
</dbReference>
<dbReference type="AlphaFoldDB" id="A0A9X2PH00"/>
<evidence type="ECO:0000313" key="13">
    <source>
        <dbReference type="Proteomes" id="UP001151088"/>
    </source>
</evidence>
<evidence type="ECO:0000256" key="2">
    <source>
        <dbReference type="ARBA" id="ARBA00010072"/>
    </source>
</evidence>
<dbReference type="Gene3D" id="1.10.3720.10">
    <property type="entry name" value="MetI-like"/>
    <property type="match status" value="2"/>
</dbReference>
<dbReference type="GO" id="GO:0022857">
    <property type="term" value="F:transmembrane transporter activity"/>
    <property type="evidence" value="ECO:0007669"/>
    <property type="project" value="InterPro"/>
</dbReference>
<evidence type="ECO:0000256" key="5">
    <source>
        <dbReference type="ARBA" id="ARBA00022692"/>
    </source>
</evidence>
<dbReference type="CDD" id="cd06261">
    <property type="entry name" value="TM_PBP2"/>
    <property type="match status" value="1"/>
</dbReference>
<sequence length="405" mass="43157">MSLSSTSQGAAPRVPSSGAPSPGIPPWRNPRVRAFVWQALLVLALLALVLWLAMNARRALDERGMTSGFGFLLDPANFALGEAFFTFTPGSPYLDAFAVGVGNTVLLSLVSIVTASVLGVALGFARLSGNALVSGLAKAYVEAFRNTPQLVQIVFWYSFFTLLPPPRQSWPLLGLGYASNRGLTVPAPEQGGVALLVAGMLVVGAIAAFAIGRLADRRRRRTGRRWRYVGVVEIAALVLPPLAAWLAMGAPTGWSVPVLRGFNYTGGATLAPEFLAIYFGLSFYIAAFIAEIIRGGLISVDAGQIEAANAIGLRRADLYRKVMVPQAMRVIVPPLAAQYVSLLKNSSLGVAVGYPDLFSVSNTALTYSGRTIEVLCIMAVIYLLMCLAIGAVANLVNRFVQIPER</sequence>